<proteinExistence type="predicted"/>
<dbReference type="InterPro" id="IPR036322">
    <property type="entry name" value="WD40_repeat_dom_sf"/>
</dbReference>
<feature type="repeat" description="WD" evidence="3">
    <location>
        <begin position="258"/>
        <end position="291"/>
    </location>
</feature>
<dbReference type="OrthoDB" id="5594999at2759"/>
<evidence type="ECO:0000313" key="5">
    <source>
        <dbReference type="Proteomes" id="UP000023152"/>
    </source>
</evidence>
<dbReference type="InterPro" id="IPR019775">
    <property type="entry name" value="WD40_repeat_CS"/>
</dbReference>
<feature type="non-terminal residue" evidence="4">
    <location>
        <position position="1"/>
    </location>
</feature>
<evidence type="ECO:0000256" key="3">
    <source>
        <dbReference type="PROSITE-ProRule" id="PRU00221"/>
    </source>
</evidence>
<dbReference type="InterPro" id="IPR020472">
    <property type="entry name" value="WD40_PAC1"/>
</dbReference>
<feature type="repeat" description="WD" evidence="3">
    <location>
        <begin position="177"/>
        <end position="218"/>
    </location>
</feature>
<accession>X6NS81</accession>
<dbReference type="PANTHER" id="PTHR19848">
    <property type="entry name" value="WD40 REPEAT PROTEIN"/>
    <property type="match status" value="1"/>
</dbReference>
<name>X6NS81_RETFI</name>
<protein>
    <submittedName>
        <fullName evidence="4">WD-repeat protein</fullName>
    </submittedName>
</protein>
<feature type="repeat" description="WD" evidence="3">
    <location>
        <begin position="93"/>
        <end position="134"/>
    </location>
</feature>
<comment type="caution">
    <text evidence="4">The sequence shown here is derived from an EMBL/GenBank/DDBJ whole genome shotgun (WGS) entry which is preliminary data.</text>
</comment>
<dbReference type="CDD" id="cd00200">
    <property type="entry name" value="WD40"/>
    <property type="match status" value="1"/>
</dbReference>
<evidence type="ECO:0000313" key="4">
    <source>
        <dbReference type="EMBL" id="ETO28851.1"/>
    </source>
</evidence>
<dbReference type="InterPro" id="IPR015943">
    <property type="entry name" value="WD40/YVTN_repeat-like_dom_sf"/>
</dbReference>
<dbReference type="Gene3D" id="2.130.10.10">
    <property type="entry name" value="YVTN repeat-like/Quinoprotein amine dehydrogenase"/>
    <property type="match status" value="2"/>
</dbReference>
<dbReference type="Pfam" id="PF00400">
    <property type="entry name" value="WD40"/>
    <property type="match status" value="6"/>
</dbReference>
<dbReference type="PANTHER" id="PTHR19848:SF8">
    <property type="entry name" value="F-BOX AND WD REPEAT DOMAIN CONTAINING 7"/>
    <property type="match status" value="1"/>
</dbReference>
<dbReference type="EMBL" id="ASPP01006420">
    <property type="protein sequence ID" value="ETO28851.1"/>
    <property type="molecule type" value="Genomic_DNA"/>
</dbReference>
<dbReference type="Proteomes" id="UP000023152">
    <property type="component" value="Unassembled WGS sequence"/>
</dbReference>
<sequence length="291" mass="32493">AKFFRQANVLLWDCKMLSIIKFSKDGTKLVSCSDDRKIQVWDTSRGKIARVFDGVQYILDAKFLPDKSLVVICPDHSTFRLLNVNLRKKSKRFHGHTDRITIAQFSPDGQTIASYSEDRTIQLWNVKSASRIKVLSGHVDTVNCVEFSSDGLTLLSCSADRTIRTWDVDSGKNTRIFKGHAGAIMKARFSGDGKFIVSCSEDSTIRIWDVELGTEIRRMKEEGVGDIGYSPDGLTVVSASSTIIHIWDVEKGMLLQVLEGHSAGITTIHCSSNGKAIASCSDDRTIRLWKW</sequence>
<dbReference type="AlphaFoldDB" id="X6NS81"/>
<keyword evidence="1 3" id="KW-0853">WD repeat</keyword>
<dbReference type="PROSITE" id="PS50294">
    <property type="entry name" value="WD_REPEATS_REGION"/>
    <property type="match status" value="4"/>
</dbReference>
<gene>
    <name evidence="4" type="ORF">RFI_08276</name>
</gene>
<dbReference type="SMART" id="SM00320">
    <property type="entry name" value="WD40"/>
    <property type="match status" value="7"/>
</dbReference>
<keyword evidence="2" id="KW-0677">Repeat</keyword>
<evidence type="ECO:0000256" key="1">
    <source>
        <dbReference type="ARBA" id="ARBA00022574"/>
    </source>
</evidence>
<dbReference type="PROSITE" id="PS50082">
    <property type="entry name" value="WD_REPEATS_2"/>
    <property type="match status" value="5"/>
</dbReference>
<dbReference type="InterPro" id="IPR001680">
    <property type="entry name" value="WD40_rpt"/>
</dbReference>
<dbReference type="PROSITE" id="PS50231">
    <property type="entry name" value="RICIN_B_LECTIN"/>
    <property type="match status" value="1"/>
</dbReference>
<reference evidence="4 5" key="1">
    <citation type="journal article" date="2013" name="Curr. Biol.">
        <title>The Genome of the Foraminiferan Reticulomyxa filosa.</title>
        <authorList>
            <person name="Glockner G."/>
            <person name="Hulsmann N."/>
            <person name="Schleicher M."/>
            <person name="Noegel A.A."/>
            <person name="Eichinger L."/>
            <person name="Gallinger C."/>
            <person name="Pawlowski J."/>
            <person name="Sierra R."/>
            <person name="Euteneuer U."/>
            <person name="Pillet L."/>
            <person name="Moustafa A."/>
            <person name="Platzer M."/>
            <person name="Groth M."/>
            <person name="Szafranski K."/>
            <person name="Schliwa M."/>
        </authorList>
    </citation>
    <scope>NUCLEOTIDE SEQUENCE [LARGE SCALE GENOMIC DNA]</scope>
</reference>
<feature type="repeat" description="WD" evidence="3">
    <location>
        <begin position="135"/>
        <end position="176"/>
    </location>
</feature>
<dbReference type="PRINTS" id="PR00320">
    <property type="entry name" value="GPROTEINBRPT"/>
</dbReference>
<dbReference type="PROSITE" id="PS00678">
    <property type="entry name" value="WD_REPEATS_1"/>
    <property type="match status" value="3"/>
</dbReference>
<dbReference type="SUPFAM" id="SSF50978">
    <property type="entry name" value="WD40 repeat-like"/>
    <property type="match status" value="1"/>
</dbReference>
<keyword evidence="5" id="KW-1185">Reference proteome</keyword>
<evidence type="ECO:0000256" key="2">
    <source>
        <dbReference type="ARBA" id="ARBA00022737"/>
    </source>
</evidence>
<feature type="repeat" description="WD" evidence="3">
    <location>
        <begin position="20"/>
        <end position="51"/>
    </location>
</feature>
<organism evidence="4 5">
    <name type="scientific">Reticulomyxa filosa</name>
    <dbReference type="NCBI Taxonomy" id="46433"/>
    <lineage>
        <taxon>Eukaryota</taxon>
        <taxon>Sar</taxon>
        <taxon>Rhizaria</taxon>
        <taxon>Retaria</taxon>
        <taxon>Foraminifera</taxon>
        <taxon>Monothalamids</taxon>
        <taxon>Reticulomyxidae</taxon>
        <taxon>Reticulomyxa</taxon>
    </lineage>
</organism>